<evidence type="ECO:0000256" key="2">
    <source>
        <dbReference type="ARBA" id="ARBA00022643"/>
    </source>
</evidence>
<organism evidence="7 8">
    <name type="scientific">Herbiconiux moechotypicola</name>
    <dbReference type="NCBI Taxonomy" id="637393"/>
    <lineage>
        <taxon>Bacteria</taxon>
        <taxon>Bacillati</taxon>
        <taxon>Actinomycetota</taxon>
        <taxon>Actinomycetes</taxon>
        <taxon>Micrococcales</taxon>
        <taxon>Microbacteriaceae</taxon>
        <taxon>Herbiconiux</taxon>
    </lineage>
</organism>
<keyword evidence="8" id="KW-1185">Reference proteome</keyword>
<dbReference type="PIRSF" id="PIRSF000337">
    <property type="entry name" value="NTA_MOA"/>
    <property type="match status" value="1"/>
</dbReference>
<dbReference type="NCBIfam" id="TIGR03860">
    <property type="entry name" value="FMN_nitrolo"/>
    <property type="match status" value="1"/>
</dbReference>
<keyword evidence="4 7" id="KW-0503">Monooxygenase</keyword>
<evidence type="ECO:0000313" key="7">
    <source>
        <dbReference type="EMBL" id="GAA2227889.1"/>
    </source>
</evidence>
<dbReference type="CDD" id="cd01095">
    <property type="entry name" value="Nitrilotriacetate_monoxgenase"/>
    <property type="match status" value="1"/>
</dbReference>
<dbReference type="GO" id="GO:0004497">
    <property type="term" value="F:monooxygenase activity"/>
    <property type="evidence" value="ECO:0007669"/>
    <property type="project" value="UniProtKB-KW"/>
</dbReference>
<sequence length="435" mass="49592">MVQDRRFHLGWFLSFNTPYWNDVYSGNNGAEWMDGSFHIDMLQSLERAGFDLMMLEDSTKVPNTYQGSTKWDLAYGNFAPKHDPIPLLGILAAATKHIGVVGTMSTSFYPPYILARLMSTLDHLTHGRVGWNMVTSSGDLAAKNYGMDKLIEHDLRYEMADEYVRLVRELWHSWEPDALLMDRETGQYVDPDKVHTIDFEGRWFKSRGPLTTLPSPQGMPVFGQAGGSNAGRDFAAKYSEFILCASQGVEAMKEYRDDIRARMKFFGRDPDTCKVLFITEPIIGRTAEEAQVKKKVRYTLDEYQLHCSLSWLSAHTEIDFSTLDLDAPLPELSTNAHQTSLKSLYHMGDTVREIAETWWHHYINEDFVGTPEQVADAMEAAMDEIGGDGFLIETTVLTRSYIADITDALVPELQRRGLTRTSYTHELFRDNLMEF</sequence>
<dbReference type="InterPro" id="IPR036661">
    <property type="entry name" value="Luciferase-like_sf"/>
</dbReference>
<evidence type="ECO:0000256" key="5">
    <source>
        <dbReference type="ARBA" id="ARBA00033748"/>
    </source>
</evidence>
<dbReference type="InterPro" id="IPR051260">
    <property type="entry name" value="Diverse_substr_monoxygenases"/>
</dbReference>
<evidence type="ECO:0000256" key="3">
    <source>
        <dbReference type="ARBA" id="ARBA00023002"/>
    </source>
</evidence>
<keyword evidence="3" id="KW-0560">Oxidoreductase</keyword>
<comment type="similarity">
    <text evidence="5">Belongs to the NtaA/SnaA/DszA monooxygenase family.</text>
</comment>
<evidence type="ECO:0000256" key="1">
    <source>
        <dbReference type="ARBA" id="ARBA00022630"/>
    </source>
</evidence>
<keyword evidence="1" id="KW-0285">Flavoprotein</keyword>
<evidence type="ECO:0000256" key="4">
    <source>
        <dbReference type="ARBA" id="ARBA00023033"/>
    </source>
</evidence>
<dbReference type="InterPro" id="IPR016215">
    <property type="entry name" value="NTA_MOA"/>
</dbReference>
<comment type="caution">
    <text evidence="7">The sequence shown here is derived from an EMBL/GenBank/DDBJ whole genome shotgun (WGS) entry which is preliminary data.</text>
</comment>
<dbReference type="Pfam" id="PF00296">
    <property type="entry name" value="Bac_luciferase"/>
    <property type="match status" value="1"/>
</dbReference>
<protein>
    <submittedName>
        <fullName evidence="7">NtaA/DmoA family FMN-dependent monooxygenase</fullName>
    </submittedName>
</protein>
<accession>A0ABN3DEE0</accession>
<name>A0ABN3DEE0_9MICO</name>
<gene>
    <name evidence="7" type="ORF">GCM10009851_10230</name>
</gene>
<dbReference type="InterPro" id="IPR011251">
    <property type="entry name" value="Luciferase-like_dom"/>
</dbReference>
<reference evidence="7 8" key="1">
    <citation type="journal article" date="2019" name="Int. J. Syst. Evol. Microbiol.">
        <title>The Global Catalogue of Microorganisms (GCM) 10K type strain sequencing project: providing services to taxonomists for standard genome sequencing and annotation.</title>
        <authorList>
            <consortium name="The Broad Institute Genomics Platform"/>
            <consortium name="The Broad Institute Genome Sequencing Center for Infectious Disease"/>
            <person name="Wu L."/>
            <person name="Ma J."/>
        </authorList>
    </citation>
    <scope>NUCLEOTIDE SEQUENCE [LARGE SCALE GENOMIC DNA]</scope>
    <source>
        <strain evidence="7 8">JCM 16117</strain>
    </source>
</reference>
<keyword evidence="2" id="KW-0288">FMN</keyword>
<evidence type="ECO:0000313" key="8">
    <source>
        <dbReference type="Proteomes" id="UP001500929"/>
    </source>
</evidence>
<dbReference type="Proteomes" id="UP001500929">
    <property type="component" value="Unassembled WGS sequence"/>
</dbReference>
<proteinExistence type="inferred from homology"/>
<evidence type="ECO:0000259" key="6">
    <source>
        <dbReference type="Pfam" id="PF00296"/>
    </source>
</evidence>
<dbReference type="EMBL" id="BAAAQY010000003">
    <property type="protein sequence ID" value="GAA2227889.1"/>
    <property type="molecule type" value="Genomic_DNA"/>
</dbReference>
<dbReference type="PANTHER" id="PTHR30011:SF16">
    <property type="entry name" value="C2H2 FINGER DOMAIN TRANSCRIPTION FACTOR (EUROFUNG)-RELATED"/>
    <property type="match status" value="1"/>
</dbReference>
<dbReference type="SUPFAM" id="SSF51679">
    <property type="entry name" value="Bacterial luciferase-like"/>
    <property type="match status" value="1"/>
</dbReference>
<dbReference type="Gene3D" id="3.20.20.30">
    <property type="entry name" value="Luciferase-like domain"/>
    <property type="match status" value="1"/>
</dbReference>
<feature type="domain" description="Luciferase-like" evidence="6">
    <location>
        <begin position="11"/>
        <end position="388"/>
    </location>
</feature>
<dbReference type="PANTHER" id="PTHR30011">
    <property type="entry name" value="ALKANESULFONATE MONOOXYGENASE-RELATED"/>
    <property type="match status" value="1"/>
</dbReference>
<dbReference type="RefSeq" id="WP_259478537.1">
    <property type="nucleotide sequence ID" value="NZ_BAAAQY010000003.1"/>
</dbReference>